<organism evidence="2">
    <name type="scientific">uncultured Gemmatimonadaceae bacterium</name>
    <dbReference type="NCBI Taxonomy" id="246130"/>
    <lineage>
        <taxon>Bacteria</taxon>
        <taxon>Pseudomonadati</taxon>
        <taxon>Gemmatimonadota</taxon>
        <taxon>Gemmatimonadia</taxon>
        <taxon>Gemmatimonadales</taxon>
        <taxon>Gemmatimonadaceae</taxon>
        <taxon>environmental samples</taxon>
    </lineage>
</organism>
<feature type="non-terminal residue" evidence="2">
    <location>
        <position position="1"/>
    </location>
</feature>
<reference evidence="2" key="1">
    <citation type="submission" date="2020-02" db="EMBL/GenBank/DDBJ databases">
        <authorList>
            <person name="Meier V. D."/>
        </authorList>
    </citation>
    <scope>NUCLEOTIDE SEQUENCE</scope>
    <source>
        <strain evidence="2">AVDCRST_MAG11</strain>
    </source>
</reference>
<protein>
    <submittedName>
        <fullName evidence="2">Uncharacterized protein</fullName>
    </submittedName>
</protein>
<evidence type="ECO:0000256" key="1">
    <source>
        <dbReference type="SAM" id="MobiDB-lite"/>
    </source>
</evidence>
<proteinExistence type="predicted"/>
<feature type="region of interest" description="Disordered" evidence="1">
    <location>
        <begin position="1"/>
        <end position="44"/>
    </location>
</feature>
<dbReference type="EMBL" id="CADCTU010000832">
    <property type="protein sequence ID" value="CAA9357789.1"/>
    <property type="molecule type" value="Genomic_DNA"/>
</dbReference>
<dbReference type="AlphaFoldDB" id="A0A6J4MFA9"/>
<accession>A0A6J4MFA9</accession>
<sequence length="44" mass="4722">ELHHPRPGLRPGPGTRRQSLPRPGLRRAASGPLRPPAPVSQALL</sequence>
<evidence type="ECO:0000313" key="2">
    <source>
        <dbReference type="EMBL" id="CAA9357789.1"/>
    </source>
</evidence>
<name>A0A6J4MFA9_9BACT</name>
<gene>
    <name evidence="2" type="ORF">AVDCRST_MAG11-3916</name>
</gene>
<feature type="non-terminal residue" evidence="2">
    <location>
        <position position="44"/>
    </location>
</feature>